<dbReference type="SFLD" id="SFLDG01129">
    <property type="entry name" value="C1.5:_HAD__Beta-PGM__Phosphata"/>
    <property type="match status" value="1"/>
</dbReference>
<keyword evidence="2" id="KW-1185">Reference proteome</keyword>
<reference evidence="1 2" key="1">
    <citation type="submission" date="2021-03" db="EMBL/GenBank/DDBJ databases">
        <title>Genomic Encyclopedia of Type Strains, Phase IV (KMG-IV): sequencing the most valuable type-strain genomes for metagenomic binning, comparative biology and taxonomic classification.</title>
        <authorList>
            <person name="Goeker M."/>
        </authorList>
    </citation>
    <scope>NUCLEOTIDE SEQUENCE [LARGE SCALE GENOMIC DNA]</scope>
    <source>
        <strain evidence="1 2">DSM 21600</strain>
    </source>
</reference>
<dbReference type="InterPro" id="IPR023214">
    <property type="entry name" value="HAD_sf"/>
</dbReference>
<dbReference type="InterPro" id="IPR006439">
    <property type="entry name" value="HAD-SF_hydro_IA"/>
</dbReference>
<accession>A0ABS4DXM5</accession>
<dbReference type="EC" id="3.1.3.18" evidence="1"/>
<dbReference type="InterPro" id="IPR036412">
    <property type="entry name" value="HAD-like_sf"/>
</dbReference>
<dbReference type="Gene3D" id="1.10.150.240">
    <property type="entry name" value="Putative phosphatase, domain 2"/>
    <property type="match status" value="1"/>
</dbReference>
<dbReference type="SFLD" id="SFLDS00003">
    <property type="entry name" value="Haloacid_Dehalogenase"/>
    <property type="match status" value="1"/>
</dbReference>
<keyword evidence="1" id="KW-0378">Hydrolase</keyword>
<comment type="caution">
    <text evidence="1">The sequence shown here is derived from an EMBL/GenBank/DDBJ whole genome shotgun (WGS) entry which is preliminary data.</text>
</comment>
<dbReference type="Gene3D" id="3.40.50.1000">
    <property type="entry name" value="HAD superfamily/HAD-like"/>
    <property type="match status" value="1"/>
</dbReference>
<evidence type="ECO:0000313" key="1">
    <source>
        <dbReference type="EMBL" id="MBP1850443.1"/>
    </source>
</evidence>
<organism evidence="1 2">
    <name type="scientific">Rhizobium halophytocola</name>
    <dbReference type="NCBI Taxonomy" id="735519"/>
    <lineage>
        <taxon>Bacteria</taxon>
        <taxon>Pseudomonadati</taxon>
        <taxon>Pseudomonadota</taxon>
        <taxon>Alphaproteobacteria</taxon>
        <taxon>Hyphomicrobiales</taxon>
        <taxon>Rhizobiaceae</taxon>
        <taxon>Rhizobium/Agrobacterium group</taxon>
        <taxon>Rhizobium</taxon>
    </lineage>
</organism>
<proteinExistence type="predicted"/>
<evidence type="ECO:0000313" key="2">
    <source>
        <dbReference type="Proteomes" id="UP000759443"/>
    </source>
</evidence>
<name>A0ABS4DXM5_9HYPH</name>
<sequence>MTFSAIKGILFDKDGTLLDFDKSWEVVNREVTLMAASGDQAIADRYLDRCGMDPVTGHIRADSLFASGNTRELAESLIADGAGHGLEDLVERIDIAFAAAADHSVAITELADLFAALKDQGFALGIASSDNERSIRRTVERFALTPYVDFVAGYDSGHGVKPTAGMVLGFCAATGLRPAQVAVVGDNNHDLHMGLNAGAGLKIGVLSGTGSRESLQADSDMLIPDISHLPGLLGASTPA</sequence>
<dbReference type="RefSeq" id="WP_209944148.1">
    <property type="nucleotide sequence ID" value="NZ_JAGGJU010000004.1"/>
</dbReference>
<dbReference type="InterPro" id="IPR023198">
    <property type="entry name" value="PGP-like_dom2"/>
</dbReference>
<dbReference type="EMBL" id="JAGGJU010000004">
    <property type="protein sequence ID" value="MBP1850443.1"/>
    <property type="molecule type" value="Genomic_DNA"/>
</dbReference>
<protein>
    <submittedName>
        <fullName evidence="1">Phosphoglycolate phosphatase</fullName>
        <ecNumber evidence="1">3.1.3.18</ecNumber>
    </submittedName>
</protein>
<gene>
    <name evidence="1" type="ORF">J2Z17_001877</name>
</gene>
<dbReference type="InterPro" id="IPR050155">
    <property type="entry name" value="HAD-like_hydrolase_sf"/>
</dbReference>
<dbReference type="SUPFAM" id="SSF56784">
    <property type="entry name" value="HAD-like"/>
    <property type="match status" value="1"/>
</dbReference>
<dbReference type="GO" id="GO:0008967">
    <property type="term" value="F:phosphoglycolate phosphatase activity"/>
    <property type="evidence" value="ECO:0007669"/>
    <property type="project" value="UniProtKB-EC"/>
</dbReference>
<dbReference type="PANTHER" id="PTHR43434">
    <property type="entry name" value="PHOSPHOGLYCOLATE PHOSPHATASE"/>
    <property type="match status" value="1"/>
</dbReference>
<dbReference type="Proteomes" id="UP000759443">
    <property type="component" value="Unassembled WGS sequence"/>
</dbReference>
<dbReference type="NCBIfam" id="TIGR01549">
    <property type="entry name" value="HAD-SF-IA-v1"/>
    <property type="match status" value="1"/>
</dbReference>
<dbReference type="PANTHER" id="PTHR43434:SF22">
    <property type="entry name" value="PHOSPHOGLYCOLATE PHOSPHATASE"/>
    <property type="match status" value="1"/>
</dbReference>
<dbReference type="Pfam" id="PF00702">
    <property type="entry name" value="Hydrolase"/>
    <property type="match status" value="1"/>
</dbReference>